<protein>
    <recommendedName>
        <fullName evidence="3">Protein kinase domain-containing protein</fullName>
    </recommendedName>
</protein>
<dbReference type="InterPro" id="IPR000719">
    <property type="entry name" value="Prot_kinase_dom"/>
</dbReference>
<gene>
    <name evidence="4" type="ORF">M422DRAFT_53138</name>
</gene>
<keyword evidence="5" id="KW-1185">Reference proteome</keyword>
<dbReference type="SUPFAM" id="SSF56112">
    <property type="entry name" value="Protein kinase-like (PK-like)"/>
    <property type="match status" value="1"/>
</dbReference>
<feature type="region of interest" description="Disordered" evidence="2">
    <location>
        <begin position="250"/>
        <end position="277"/>
    </location>
</feature>
<evidence type="ECO:0000313" key="5">
    <source>
        <dbReference type="Proteomes" id="UP000054279"/>
    </source>
</evidence>
<keyword evidence="1" id="KW-0547">Nucleotide-binding</keyword>
<evidence type="ECO:0000313" key="4">
    <source>
        <dbReference type="EMBL" id="KIJ32007.1"/>
    </source>
</evidence>
<dbReference type="PANTHER" id="PTHR48011">
    <property type="entry name" value="CCR4-NOT TRANSCRIPTIONAL COMPLEX SUBUNIT CAF120-RELATED"/>
    <property type="match status" value="1"/>
</dbReference>
<dbReference type="AlphaFoldDB" id="A0A0C9US34"/>
<dbReference type="Gene3D" id="3.30.200.20">
    <property type="entry name" value="Phosphorylase Kinase, domain 1"/>
    <property type="match status" value="1"/>
</dbReference>
<dbReference type="Proteomes" id="UP000054279">
    <property type="component" value="Unassembled WGS sequence"/>
</dbReference>
<sequence length="377" mass="42648">MTHNKHNALKILSKHQKSVEEQTIGGSKLLCSESAAFDLHSRMDKPKTSLLPFLSFTSIFTFEMTVSTRCQTSVYDQKVVKAFKDCIRQKKKASIGKRRVPMLEAELIRSTAAIATHQSTSNTGSTHLFSISLKRKRDDFDDEEIADPRVLRRDTNTKNSIIYYTDEDVEVGALLGAGGNGCVNVCHLRSHTRSGESVRLRRKFAFKTAKDNNAFWGLKREYRMHEDLSYFIPDTIVSYVGRLYKRSKREHTKPAIDDQLSPPPPESDSISVSQPEGAPSRFSGFILEYMPGDLRSLGAVLPKMYSTSTGRIHPHVARWYIVDLFLKLRELHNVAYFYGEIKPENIMLGTDGHLRLGDFGASMLDVDENWQYSVAGT</sequence>
<dbReference type="HOGENOM" id="CLU_750416_0_0_1"/>
<reference evidence="4 5" key="1">
    <citation type="submission" date="2014-06" db="EMBL/GenBank/DDBJ databases">
        <title>Evolutionary Origins and Diversification of the Mycorrhizal Mutualists.</title>
        <authorList>
            <consortium name="DOE Joint Genome Institute"/>
            <consortium name="Mycorrhizal Genomics Consortium"/>
            <person name="Kohler A."/>
            <person name="Kuo A."/>
            <person name="Nagy L.G."/>
            <person name="Floudas D."/>
            <person name="Copeland A."/>
            <person name="Barry K.W."/>
            <person name="Cichocki N."/>
            <person name="Veneault-Fourrey C."/>
            <person name="LaButti K."/>
            <person name="Lindquist E.A."/>
            <person name="Lipzen A."/>
            <person name="Lundell T."/>
            <person name="Morin E."/>
            <person name="Murat C."/>
            <person name="Riley R."/>
            <person name="Ohm R."/>
            <person name="Sun H."/>
            <person name="Tunlid A."/>
            <person name="Henrissat B."/>
            <person name="Grigoriev I.V."/>
            <person name="Hibbett D.S."/>
            <person name="Martin F."/>
        </authorList>
    </citation>
    <scope>NUCLEOTIDE SEQUENCE [LARGE SCALE GENOMIC DNA]</scope>
    <source>
        <strain evidence="4 5">SS14</strain>
    </source>
</reference>
<dbReference type="InterPro" id="IPR011009">
    <property type="entry name" value="Kinase-like_dom_sf"/>
</dbReference>
<dbReference type="GO" id="GO:0004672">
    <property type="term" value="F:protein kinase activity"/>
    <property type="evidence" value="ECO:0007669"/>
    <property type="project" value="InterPro"/>
</dbReference>
<proteinExistence type="predicted"/>
<dbReference type="Pfam" id="PF00069">
    <property type="entry name" value="Pkinase"/>
    <property type="match status" value="1"/>
</dbReference>
<dbReference type="PANTHER" id="PTHR48011:SF4">
    <property type="entry name" value="MITOGEN-ACTIVATED PROTEIN KINASE KINASE KINASE 19"/>
    <property type="match status" value="1"/>
</dbReference>
<dbReference type="InterPro" id="IPR052751">
    <property type="entry name" value="Plant_MAPKKK"/>
</dbReference>
<dbReference type="GO" id="GO:0007165">
    <property type="term" value="P:signal transduction"/>
    <property type="evidence" value="ECO:0007669"/>
    <property type="project" value="TreeGrafter"/>
</dbReference>
<accession>A0A0C9US34</accession>
<dbReference type="PROSITE" id="PS50011">
    <property type="entry name" value="PROTEIN_KINASE_DOM"/>
    <property type="match status" value="1"/>
</dbReference>
<keyword evidence="1" id="KW-0067">ATP-binding</keyword>
<name>A0A0C9US34_SPHS4</name>
<dbReference type="EMBL" id="KN837233">
    <property type="protein sequence ID" value="KIJ32007.1"/>
    <property type="molecule type" value="Genomic_DNA"/>
</dbReference>
<feature type="domain" description="Protein kinase" evidence="3">
    <location>
        <begin position="169"/>
        <end position="377"/>
    </location>
</feature>
<evidence type="ECO:0000256" key="2">
    <source>
        <dbReference type="SAM" id="MobiDB-lite"/>
    </source>
</evidence>
<dbReference type="Gene3D" id="1.10.510.10">
    <property type="entry name" value="Transferase(Phosphotransferase) domain 1"/>
    <property type="match status" value="1"/>
</dbReference>
<feature type="binding site" evidence="1">
    <location>
        <position position="207"/>
    </location>
    <ligand>
        <name>ATP</name>
        <dbReference type="ChEBI" id="CHEBI:30616"/>
    </ligand>
</feature>
<organism evidence="4 5">
    <name type="scientific">Sphaerobolus stellatus (strain SS14)</name>
    <dbReference type="NCBI Taxonomy" id="990650"/>
    <lineage>
        <taxon>Eukaryota</taxon>
        <taxon>Fungi</taxon>
        <taxon>Dikarya</taxon>
        <taxon>Basidiomycota</taxon>
        <taxon>Agaricomycotina</taxon>
        <taxon>Agaricomycetes</taxon>
        <taxon>Phallomycetidae</taxon>
        <taxon>Geastrales</taxon>
        <taxon>Sphaerobolaceae</taxon>
        <taxon>Sphaerobolus</taxon>
    </lineage>
</organism>
<dbReference type="InterPro" id="IPR017441">
    <property type="entry name" value="Protein_kinase_ATP_BS"/>
</dbReference>
<dbReference type="PROSITE" id="PS00107">
    <property type="entry name" value="PROTEIN_KINASE_ATP"/>
    <property type="match status" value="1"/>
</dbReference>
<dbReference type="GO" id="GO:0005524">
    <property type="term" value="F:ATP binding"/>
    <property type="evidence" value="ECO:0007669"/>
    <property type="project" value="UniProtKB-UniRule"/>
</dbReference>
<evidence type="ECO:0000259" key="3">
    <source>
        <dbReference type="PROSITE" id="PS50011"/>
    </source>
</evidence>
<dbReference type="OrthoDB" id="541276at2759"/>
<evidence type="ECO:0000256" key="1">
    <source>
        <dbReference type="PROSITE-ProRule" id="PRU10141"/>
    </source>
</evidence>